<dbReference type="PANTHER" id="PTHR13966">
    <property type="entry name" value="ENDONUCLEASE RELATED"/>
    <property type="match status" value="1"/>
</dbReference>
<evidence type="ECO:0000256" key="2">
    <source>
        <dbReference type="ARBA" id="ARBA00010052"/>
    </source>
</evidence>
<dbReference type="InterPro" id="IPR018524">
    <property type="entry name" value="DNA/RNA_endonuclease_AS"/>
</dbReference>
<dbReference type="SMART" id="SM00477">
    <property type="entry name" value="NUC"/>
    <property type="match status" value="1"/>
</dbReference>
<dbReference type="Proteomes" id="UP000294257">
    <property type="component" value="Unassembled WGS sequence"/>
</dbReference>
<dbReference type="GO" id="GO:0046872">
    <property type="term" value="F:metal ion binding"/>
    <property type="evidence" value="ECO:0007669"/>
    <property type="project" value="UniProtKB-KW"/>
</dbReference>
<gene>
    <name evidence="13" type="ORF">EV193_1081</name>
</gene>
<evidence type="ECO:0000256" key="5">
    <source>
        <dbReference type="ARBA" id="ARBA00022759"/>
    </source>
</evidence>
<evidence type="ECO:0000256" key="3">
    <source>
        <dbReference type="ARBA" id="ARBA00022722"/>
    </source>
</evidence>
<dbReference type="RefSeq" id="WP_130346122.1">
    <property type="nucleotide sequence ID" value="NZ_SGWQ01000008.1"/>
</dbReference>
<dbReference type="AlphaFoldDB" id="A0A4Q7KHA5"/>
<evidence type="ECO:0000256" key="1">
    <source>
        <dbReference type="ARBA" id="ARBA00001946"/>
    </source>
</evidence>
<organism evidence="13 14">
    <name type="scientific">Herbihabitans rhizosphaerae</name>
    <dbReference type="NCBI Taxonomy" id="1872711"/>
    <lineage>
        <taxon>Bacteria</taxon>
        <taxon>Bacillati</taxon>
        <taxon>Actinomycetota</taxon>
        <taxon>Actinomycetes</taxon>
        <taxon>Pseudonocardiales</taxon>
        <taxon>Pseudonocardiaceae</taxon>
        <taxon>Herbihabitans</taxon>
    </lineage>
</organism>
<dbReference type="PANTHER" id="PTHR13966:SF5">
    <property type="entry name" value="ENDONUCLEASE G, MITOCHONDRIAL"/>
    <property type="match status" value="1"/>
</dbReference>
<protein>
    <recommendedName>
        <fullName evidence="10">Endonuclease</fullName>
        <ecNumber evidence="10">3.1.30.-</ecNumber>
    </recommendedName>
</protein>
<dbReference type="InterPro" id="IPR020821">
    <property type="entry name" value="ENPP1-3/EXOG-like_nuc-like"/>
</dbReference>
<evidence type="ECO:0000256" key="4">
    <source>
        <dbReference type="ARBA" id="ARBA00022723"/>
    </source>
</evidence>
<dbReference type="SUPFAM" id="SSF54060">
    <property type="entry name" value="His-Me finger endonucleases"/>
    <property type="match status" value="1"/>
</dbReference>
<name>A0A4Q7KHA5_9PSEU</name>
<accession>A0A4Q7KHA5</accession>
<keyword evidence="6 10" id="KW-0378">Hydrolase</keyword>
<keyword evidence="14" id="KW-1185">Reference proteome</keyword>
<feature type="domain" description="ENPP1-3/EXOG-like endonuclease/phosphodiesterase" evidence="11">
    <location>
        <begin position="89"/>
        <end position="296"/>
    </location>
</feature>
<evidence type="ECO:0000313" key="13">
    <source>
        <dbReference type="EMBL" id="RZS34653.1"/>
    </source>
</evidence>
<evidence type="ECO:0000256" key="8">
    <source>
        <dbReference type="PIRSR" id="PIRSR640255-1"/>
    </source>
</evidence>
<dbReference type="GO" id="GO:0004519">
    <property type="term" value="F:endonuclease activity"/>
    <property type="evidence" value="ECO:0007669"/>
    <property type="project" value="UniProtKB-UniRule"/>
</dbReference>
<dbReference type="PROSITE" id="PS01070">
    <property type="entry name" value="NUCLEASE_NON_SPEC"/>
    <property type="match status" value="1"/>
</dbReference>
<sequence length="319" mass="35602">MTAETTDANTLLKALRELMEDGSPTRELMVRFTVRERDEAHAAAGPRATAGGSTGFDTEFLGSTVDPPLLGATIMPDVVQLDGSEKIDYTHFSLALSKSRRFAFWVAWNIDGGGLRKLSRKEIPFVKDKRVPAEFQVGNELYEGNRLDRGHLARRADLLWGTLAEAKAANTDSFFYTNITPQMDDFNQSARNGLWGRLEDALFADVDVDDLRVSVIGGPVFRDDDRVFRNVQLPRDFWKVIVFNEGGKLTATAFLLTQNLNTLETLDLDEFRVFQVSLGEIEERTNLRFSDVIQSAATPLLAPSSLRDPLEGPEDIVWG</sequence>
<feature type="domain" description="DNA/RNA non-specific endonuclease/pyrophosphatase/phosphodiesterase" evidence="12">
    <location>
        <begin position="88"/>
        <end position="296"/>
    </location>
</feature>
<dbReference type="EMBL" id="SGWQ01000008">
    <property type="protein sequence ID" value="RZS34653.1"/>
    <property type="molecule type" value="Genomic_DNA"/>
</dbReference>
<dbReference type="Pfam" id="PF01223">
    <property type="entry name" value="Endonuclease_NS"/>
    <property type="match status" value="1"/>
</dbReference>
<comment type="cofactor">
    <cofactor evidence="1 10">
        <name>Mg(2+)</name>
        <dbReference type="ChEBI" id="CHEBI:18420"/>
    </cofactor>
</comment>
<dbReference type="OrthoDB" id="104542at2"/>
<comment type="caution">
    <text evidence="13">The sequence shown here is derived from an EMBL/GenBank/DDBJ whole genome shotgun (WGS) entry which is preliminary data.</text>
</comment>
<keyword evidence="3 10" id="KW-0540">Nuclease</keyword>
<evidence type="ECO:0000259" key="12">
    <source>
        <dbReference type="SMART" id="SM00892"/>
    </source>
</evidence>
<dbReference type="Gene3D" id="3.40.570.10">
    <property type="entry name" value="Extracellular Endonuclease, subunit A"/>
    <property type="match status" value="1"/>
</dbReference>
<dbReference type="EC" id="3.1.30.-" evidence="10"/>
<feature type="binding site" evidence="9">
    <location>
        <position position="187"/>
    </location>
    <ligand>
        <name>Mg(2+)</name>
        <dbReference type="ChEBI" id="CHEBI:18420"/>
        <note>catalytic</note>
    </ligand>
</feature>
<dbReference type="InterPro" id="IPR044925">
    <property type="entry name" value="His-Me_finger_sf"/>
</dbReference>
<keyword evidence="5 10" id="KW-0255">Endonuclease</keyword>
<dbReference type="InterPro" id="IPR044929">
    <property type="entry name" value="DNA/RNA_non-sp_Endonuclease_sf"/>
</dbReference>
<evidence type="ECO:0000256" key="10">
    <source>
        <dbReference type="RuleBase" id="RU366055"/>
    </source>
</evidence>
<comment type="similarity">
    <text evidence="2 10">Belongs to the DNA/RNA non-specific endonuclease family.</text>
</comment>
<feature type="active site" description="Proton acceptor" evidence="8">
    <location>
        <position position="151"/>
    </location>
</feature>
<keyword evidence="7" id="KW-0460">Magnesium</keyword>
<dbReference type="InterPro" id="IPR040255">
    <property type="entry name" value="Non-specific_endonuclease"/>
</dbReference>
<evidence type="ECO:0000256" key="7">
    <source>
        <dbReference type="ARBA" id="ARBA00022842"/>
    </source>
</evidence>
<keyword evidence="4 9" id="KW-0479">Metal-binding</keyword>
<reference evidence="13 14" key="1">
    <citation type="submission" date="2019-02" db="EMBL/GenBank/DDBJ databases">
        <title>Genomic Encyclopedia of Type Strains, Phase IV (KMG-IV): sequencing the most valuable type-strain genomes for metagenomic binning, comparative biology and taxonomic classification.</title>
        <authorList>
            <person name="Goeker M."/>
        </authorList>
    </citation>
    <scope>NUCLEOTIDE SEQUENCE [LARGE SCALE GENOMIC DNA]</scope>
    <source>
        <strain evidence="13 14">DSM 101727</strain>
    </source>
</reference>
<evidence type="ECO:0000259" key="11">
    <source>
        <dbReference type="SMART" id="SM00477"/>
    </source>
</evidence>
<dbReference type="InterPro" id="IPR001604">
    <property type="entry name" value="Endo_G_ENPP1-like_dom"/>
</dbReference>
<dbReference type="GO" id="GO:0003676">
    <property type="term" value="F:nucleic acid binding"/>
    <property type="evidence" value="ECO:0007669"/>
    <property type="project" value="InterPro"/>
</dbReference>
<evidence type="ECO:0000256" key="9">
    <source>
        <dbReference type="PIRSR" id="PIRSR640255-2"/>
    </source>
</evidence>
<dbReference type="GO" id="GO:0016787">
    <property type="term" value="F:hydrolase activity"/>
    <property type="evidence" value="ECO:0007669"/>
    <property type="project" value="UniProtKB-KW"/>
</dbReference>
<dbReference type="SMART" id="SM00892">
    <property type="entry name" value="Endonuclease_NS"/>
    <property type="match status" value="1"/>
</dbReference>
<evidence type="ECO:0000313" key="14">
    <source>
        <dbReference type="Proteomes" id="UP000294257"/>
    </source>
</evidence>
<dbReference type="CDD" id="cd00091">
    <property type="entry name" value="NUC"/>
    <property type="match status" value="1"/>
</dbReference>
<evidence type="ECO:0000256" key="6">
    <source>
        <dbReference type="ARBA" id="ARBA00022801"/>
    </source>
</evidence>
<proteinExistence type="inferred from homology"/>